<evidence type="ECO:0000256" key="8">
    <source>
        <dbReference type="ARBA" id="ARBA00023170"/>
    </source>
</evidence>
<reference evidence="10" key="1">
    <citation type="submission" date="2020-04" db="EMBL/GenBank/DDBJ databases">
        <authorList>
            <person name="Alioto T."/>
            <person name="Alioto T."/>
            <person name="Gomez Garrido J."/>
        </authorList>
    </citation>
    <scope>NUCLEOTIDE SEQUENCE</scope>
    <source>
        <strain evidence="10">A484AB</strain>
    </source>
</reference>
<keyword evidence="3" id="KW-0863">Zinc-finger</keyword>
<dbReference type="SMART" id="SM00399">
    <property type="entry name" value="ZnF_C4"/>
    <property type="match status" value="1"/>
</dbReference>
<keyword evidence="6" id="KW-0238">DNA-binding</keyword>
<keyword evidence="8 10" id="KW-0675">Receptor</keyword>
<evidence type="ECO:0000256" key="1">
    <source>
        <dbReference type="ARBA" id="ARBA00005993"/>
    </source>
</evidence>
<keyword evidence="5" id="KW-0805">Transcription regulation</keyword>
<dbReference type="Gene3D" id="3.30.50.10">
    <property type="entry name" value="Erythroid Transcription Factor GATA-1, subunit A"/>
    <property type="match status" value="1"/>
</dbReference>
<dbReference type="InterPro" id="IPR001628">
    <property type="entry name" value="Znf_hrmn_rcpt"/>
</dbReference>
<evidence type="ECO:0000256" key="5">
    <source>
        <dbReference type="ARBA" id="ARBA00023015"/>
    </source>
</evidence>
<sequence length="122" mass="13865">KTKYYINSEFGEQMARSNQEDEGNVVNSQVVVLQTCLVCDDIATGRHYGVISCEGCKGFFKRSIRKSMRYTCRDGGDCPIDRSQRNRCRRCRLNKCLKMGMKKSGKYFQNVPLSSAESAQAK</sequence>
<dbReference type="FunFam" id="3.30.50.10:FF:000030">
    <property type="entry name" value="Nuclear Hormone Receptor family"/>
    <property type="match status" value="1"/>
</dbReference>
<dbReference type="EMBL" id="CACRXK020021744">
    <property type="protein sequence ID" value="CAB4036151.1"/>
    <property type="molecule type" value="Genomic_DNA"/>
</dbReference>
<dbReference type="InterPro" id="IPR013088">
    <property type="entry name" value="Znf_NHR/GATA"/>
</dbReference>
<evidence type="ECO:0000256" key="6">
    <source>
        <dbReference type="ARBA" id="ARBA00023125"/>
    </source>
</evidence>
<comment type="similarity">
    <text evidence="1">Belongs to the nuclear hormone receptor family.</text>
</comment>
<dbReference type="GO" id="GO:0008270">
    <property type="term" value="F:zinc ion binding"/>
    <property type="evidence" value="ECO:0007669"/>
    <property type="project" value="UniProtKB-KW"/>
</dbReference>
<gene>
    <name evidence="10" type="ORF">PACLA_8A061740</name>
</gene>
<dbReference type="PROSITE" id="PS51030">
    <property type="entry name" value="NUCLEAR_REC_DBD_2"/>
    <property type="match status" value="1"/>
</dbReference>
<dbReference type="GO" id="GO:0003700">
    <property type="term" value="F:DNA-binding transcription factor activity"/>
    <property type="evidence" value="ECO:0007669"/>
    <property type="project" value="InterPro"/>
</dbReference>
<dbReference type="CDD" id="cd06916">
    <property type="entry name" value="NR_DBD_like"/>
    <property type="match status" value="1"/>
</dbReference>
<accession>A0A7D9LM62</accession>
<dbReference type="PRINTS" id="PR00047">
    <property type="entry name" value="STROIDFINGER"/>
</dbReference>
<dbReference type="InterPro" id="IPR050200">
    <property type="entry name" value="Nuclear_hormone_rcpt_NR3"/>
</dbReference>
<keyword evidence="7" id="KW-0804">Transcription</keyword>
<dbReference type="PROSITE" id="PS00031">
    <property type="entry name" value="NUCLEAR_REC_DBD_1"/>
    <property type="match status" value="1"/>
</dbReference>
<keyword evidence="2" id="KW-0479">Metal-binding</keyword>
<evidence type="ECO:0000313" key="11">
    <source>
        <dbReference type="Proteomes" id="UP001152795"/>
    </source>
</evidence>
<dbReference type="OrthoDB" id="6355676at2759"/>
<dbReference type="Proteomes" id="UP001152795">
    <property type="component" value="Unassembled WGS sequence"/>
</dbReference>
<evidence type="ECO:0000313" key="10">
    <source>
        <dbReference type="EMBL" id="CAB4036151.1"/>
    </source>
</evidence>
<evidence type="ECO:0000256" key="7">
    <source>
        <dbReference type="ARBA" id="ARBA00023163"/>
    </source>
</evidence>
<evidence type="ECO:0000256" key="2">
    <source>
        <dbReference type="ARBA" id="ARBA00022723"/>
    </source>
</evidence>
<evidence type="ECO:0000256" key="4">
    <source>
        <dbReference type="ARBA" id="ARBA00022833"/>
    </source>
</evidence>
<feature type="non-terminal residue" evidence="10">
    <location>
        <position position="122"/>
    </location>
</feature>
<organism evidence="10 11">
    <name type="scientific">Paramuricea clavata</name>
    <name type="common">Red gorgonian</name>
    <name type="synonym">Violescent sea-whip</name>
    <dbReference type="NCBI Taxonomy" id="317549"/>
    <lineage>
        <taxon>Eukaryota</taxon>
        <taxon>Metazoa</taxon>
        <taxon>Cnidaria</taxon>
        <taxon>Anthozoa</taxon>
        <taxon>Octocorallia</taxon>
        <taxon>Malacalcyonacea</taxon>
        <taxon>Plexauridae</taxon>
        <taxon>Paramuricea</taxon>
    </lineage>
</organism>
<proteinExistence type="inferred from homology"/>
<dbReference type="AlphaFoldDB" id="A0A7D9LM62"/>
<evidence type="ECO:0000256" key="3">
    <source>
        <dbReference type="ARBA" id="ARBA00022771"/>
    </source>
</evidence>
<keyword evidence="4" id="KW-0862">Zinc</keyword>
<dbReference type="GO" id="GO:0043565">
    <property type="term" value="F:sequence-specific DNA binding"/>
    <property type="evidence" value="ECO:0007669"/>
    <property type="project" value="InterPro"/>
</dbReference>
<protein>
    <submittedName>
        <fullName evidence="10">Orphan steroid hormone receptor 2-like</fullName>
    </submittedName>
</protein>
<comment type="caution">
    <text evidence="10">The sequence shown here is derived from an EMBL/GenBank/DDBJ whole genome shotgun (WGS) entry which is preliminary data.</text>
</comment>
<keyword evidence="9" id="KW-0539">Nucleus</keyword>
<dbReference type="PANTHER" id="PTHR48092">
    <property type="entry name" value="KNIRPS-RELATED PROTEIN-RELATED"/>
    <property type="match status" value="1"/>
</dbReference>
<keyword evidence="11" id="KW-1185">Reference proteome</keyword>
<dbReference type="SUPFAM" id="SSF57716">
    <property type="entry name" value="Glucocorticoid receptor-like (DNA-binding domain)"/>
    <property type="match status" value="1"/>
</dbReference>
<name>A0A7D9LM62_PARCT</name>
<feature type="non-terminal residue" evidence="10">
    <location>
        <position position="1"/>
    </location>
</feature>
<evidence type="ECO:0000256" key="9">
    <source>
        <dbReference type="ARBA" id="ARBA00023242"/>
    </source>
</evidence>
<dbReference type="Pfam" id="PF00105">
    <property type="entry name" value="zf-C4"/>
    <property type="match status" value="1"/>
</dbReference>